<dbReference type="PANTHER" id="PTHR14107:SF16">
    <property type="entry name" value="AT02583P"/>
    <property type="match status" value="1"/>
</dbReference>
<evidence type="ECO:0000256" key="7">
    <source>
        <dbReference type="SAM" id="MobiDB-lite"/>
    </source>
</evidence>
<feature type="region of interest" description="Disordered" evidence="7">
    <location>
        <begin position="541"/>
        <end position="577"/>
    </location>
</feature>
<evidence type="ECO:0000256" key="2">
    <source>
        <dbReference type="ARBA" id="ARBA00022737"/>
    </source>
</evidence>
<feature type="compositionally biased region" description="Basic and acidic residues" evidence="7">
    <location>
        <begin position="132"/>
        <end position="143"/>
    </location>
</feature>
<comment type="similarity">
    <text evidence="4">Belongs to the WD repeat creC family.</text>
</comment>
<dbReference type="AlphaFoldDB" id="A0AAD6IYZ0"/>
<feature type="repeat" description="WD" evidence="6">
    <location>
        <begin position="438"/>
        <end position="479"/>
    </location>
</feature>
<feature type="region of interest" description="Disordered" evidence="7">
    <location>
        <begin position="116"/>
        <end position="164"/>
    </location>
</feature>
<evidence type="ECO:0000313" key="8">
    <source>
        <dbReference type="EMBL" id="KAJ6261344.1"/>
    </source>
</evidence>
<feature type="region of interest" description="Disordered" evidence="7">
    <location>
        <begin position="72"/>
        <end position="98"/>
    </location>
</feature>
<dbReference type="InterPro" id="IPR015943">
    <property type="entry name" value="WD40/YVTN_repeat-like_dom_sf"/>
</dbReference>
<proteinExistence type="inferred from homology"/>
<evidence type="ECO:0000313" key="9">
    <source>
        <dbReference type="Proteomes" id="UP001221413"/>
    </source>
</evidence>
<dbReference type="SMART" id="SM00320">
    <property type="entry name" value="WD40"/>
    <property type="match status" value="5"/>
</dbReference>
<keyword evidence="2" id="KW-0677">Repeat</keyword>
<organism evidence="8 9">
    <name type="scientific">Drechslerella dactyloides</name>
    <name type="common">Nematode-trapping fungus</name>
    <name type="synonym">Arthrobotrys dactyloides</name>
    <dbReference type="NCBI Taxonomy" id="74499"/>
    <lineage>
        <taxon>Eukaryota</taxon>
        <taxon>Fungi</taxon>
        <taxon>Dikarya</taxon>
        <taxon>Ascomycota</taxon>
        <taxon>Pezizomycotina</taxon>
        <taxon>Orbiliomycetes</taxon>
        <taxon>Orbiliales</taxon>
        <taxon>Orbiliaceae</taxon>
        <taxon>Drechslerella</taxon>
    </lineage>
</organism>
<dbReference type="Pfam" id="PF00400">
    <property type="entry name" value="WD40"/>
    <property type="match status" value="2"/>
</dbReference>
<dbReference type="Proteomes" id="UP001221413">
    <property type="component" value="Unassembled WGS sequence"/>
</dbReference>
<evidence type="ECO:0000256" key="5">
    <source>
        <dbReference type="ARBA" id="ARBA00038682"/>
    </source>
</evidence>
<dbReference type="InterPro" id="IPR036322">
    <property type="entry name" value="WD40_repeat_dom_sf"/>
</dbReference>
<feature type="compositionally biased region" description="Polar residues" evidence="7">
    <location>
        <begin position="116"/>
        <end position="129"/>
    </location>
</feature>
<evidence type="ECO:0000256" key="4">
    <source>
        <dbReference type="ARBA" id="ARBA00038107"/>
    </source>
</evidence>
<evidence type="ECO:0000256" key="1">
    <source>
        <dbReference type="ARBA" id="ARBA00022574"/>
    </source>
</evidence>
<evidence type="ECO:0000256" key="3">
    <source>
        <dbReference type="ARBA" id="ARBA00037241"/>
    </source>
</evidence>
<keyword evidence="9" id="KW-1185">Reference proteome</keyword>
<dbReference type="SUPFAM" id="SSF50978">
    <property type="entry name" value="WD40 repeat-like"/>
    <property type="match status" value="1"/>
</dbReference>
<reference evidence="8" key="1">
    <citation type="submission" date="2023-01" db="EMBL/GenBank/DDBJ databases">
        <title>The chitinases involved in constricting ring structure development in the nematode-trapping fungus Drechslerella dactyloides.</title>
        <authorList>
            <person name="Wang R."/>
            <person name="Zhang L."/>
            <person name="Tang P."/>
            <person name="Li S."/>
            <person name="Liang L."/>
        </authorList>
    </citation>
    <scope>NUCLEOTIDE SEQUENCE</scope>
    <source>
        <strain evidence="8">YMF1.00031</strain>
    </source>
</reference>
<dbReference type="GO" id="GO:0005634">
    <property type="term" value="C:nucleus"/>
    <property type="evidence" value="ECO:0007669"/>
    <property type="project" value="TreeGrafter"/>
</dbReference>
<comment type="caution">
    <text evidence="8">The sequence shown here is derived from an EMBL/GenBank/DDBJ whole genome shotgun (WGS) entry which is preliminary data.</text>
</comment>
<comment type="subunit">
    <text evidence="5">Interacts with creB.</text>
</comment>
<dbReference type="GO" id="GO:0032153">
    <property type="term" value="C:cell division site"/>
    <property type="evidence" value="ECO:0007669"/>
    <property type="project" value="TreeGrafter"/>
</dbReference>
<gene>
    <name evidence="8" type="ORF">Dda_4014</name>
</gene>
<feature type="compositionally biased region" description="Polar residues" evidence="7">
    <location>
        <begin position="552"/>
        <end position="562"/>
    </location>
</feature>
<dbReference type="GO" id="GO:0045013">
    <property type="term" value="P:carbon catabolite repression of transcription"/>
    <property type="evidence" value="ECO:0007669"/>
    <property type="project" value="TreeGrafter"/>
</dbReference>
<dbReference type="InterPro" id="IPR001680">
    <property type="entry name" value="WD40_rpt"/>
</dbReference>
<dbReference type="InterPro" id="IPR051362">
    <property type="entry name" value="WD_repeat_creC_regulators"/>
</dbReference>
<name>A0AAD6IYZ0_DREDA</name>
<comment type="function">
    <text evidence="3">Component of the regulatory network controlling carbon source utilization through ubiquitination and deubiquitination involving creA, creB, creC, creD and acrB. Required to prevent the proteolysis of the CreB deubiquitinating enzyme in the absence of carbon catabolite repression. CreB deubiquitinating enzyme stabilized in a complex with the CreC leads to the expression of genes such as those in the proline and quinate pathways.</text>
</comment>
<evidence type="ECO:0008006" key="10">
    <source>
        <dbReference type="Google" id="ProtNLM"/>
    </source>
</evidence>
<keyword evidence="1 6" id="KW-0853">WD repeat</keyword>
<protein>
    <recommendedName>
        <fullName evidence="10">Catabolite repression protein creC</fullName>
    </recommendedName>
</protein>
<dbReference type="PROSITE" id="PS50294">
    <property type="entry name" value="WD_REPEATS_REGION"/>
    <property type="match status" value="1"/>
</dbReference>
<sequence>MAISLPWRWRHRPYVNLTLLPSEEHQINQSIDQLQVVHPMLDEGVNSPLTACSAMLLSHAGQYTLREEIHLATPPPHPSETPIASPNPLAIQPAPPSAGTRISTIIIKAVPGTDRTSQIYRGSVPSQNGEGEAEHASEPRTSESTEEDSTDGGSKSGTDTAGASTVATSTTHLMNDKFGGENAILAHAPTKDNKKRKPKNNIQKSNSSFVSRVIMHEALTKKLQEGGASEDLFVFANINRAYHWLNLSAKQNKQESLSKVLFTKSHPICHDVNQLTKSATHIDIIMGFSTGDIVWFEPMSNKYSRLNKNGAINNSAVLDIKWIPGSDNLFLAAHGDGSLIVYDKEKEDAPFVPEEFAEEGETDKKPASGFFAAKSVNSKIQKFNPVAYWSVAKQAINAFAFSPDNKHVAVVSEDGRLCIMNILKEQKLTAIVRLLDVFNSYYGGLLCVCWSPDGRYILTGGQDDLISIWSFVDRRIVARCSGHHSWVADLAFDPWSCDARTYRFGSVGEDGRLLLWDFSVGMLSRPKAGNGHDGNVISDLGSVKTTKHPRGSVSSATANGTGRTRADGQPAGRLRSESVATKVDDDGVVYHPVEPRARTSNLLAIMSKVVDADPLCQLEFRDDCIITTCRDGHIKTWDRPKSTTLSVVPEANSAQ</sequence>
<dbReference type="PANTHER" id="PTHR14107">
    <property type="entry name" value="WD REPEAT PROTEIN"/>
    <property type="match status" value="1"/>
</dbReference>
<dbReference type="Gene3D" id="2.130.10.10">
    <property type="entry name" value="YVTN repeat-like/Quinoprotein amine dehydrogenase"/>
    <property type="match status" value="1"/>
</dbReference>
<feature type="region of interest" description="Disordered" evidence="7">
    <location>
        <begin position="187"/>
        <end position="207"/>
    </location>
</feature>
<evidence type="ECO:0000256" key="6">
    <source>
        <dbReference type="PROSITE-ProRule" id="PRU00221"/>
    </source>
</evidence>
<dbReference type="GO" id="GO:0051286">
    <property type="term" value="C:cell tip"/>
    <property type="evidence" value="ECO:0007669"/>
    <property type="project" value="TreeGrafter"/>
</dbReference>
<dbReference type="EMBL" id="JAQGDS010000004">
    <property type="protein sequence ID" value="KAJ6261344.1"/>
    <property type="molecule type" value="Genomic_DNA"/>
</dbReference>
<dbReference type="PROSITE" id="PS50082">
    <property type="entry name" value="WD_REPEATS_2"/>
    <property type="match status" value="1"/>
</dbReference>
<accession>A0AAD6IYZ0</accession>